<dbReference type="PROSITE" id="PS50977">
    <property type="entry name" value="HTH_TETR_2"/>
    <property type="match status" value="1"/>
</dbReference>
<dbReference type="InterPro" id="IPR009057">
    <property type="entry name" value="Homeodomain-like_sf"/>
</dbReference>
<evidence type="ECO:0000256" key="3">
    <source>
        <dbReference type="ARBA" id="ARBA00023163"/>
    </source>
</evidence>
<dbReference type="Proteomes" id="UP001500449">
    <property type="component" value="Unassembled WGS sequence"/>
</dbReference>
<keyword evidence="2 4" id="KW-0238">DNA-binding</keyword>
<dbReference type="SUPFAM" id="SSF46689">
    <property type="entry name" value="Homeodomain-like"/>
    <property type="match status" value="1"/>
</dbReference>
<dbReference type="InterPro" id="IPR036271">
    <property type="entry name" value="Tet_transcr_reg_TetR-rel_C_sf"/>
</dbReference>
<dbReference type="Pfam" id="PF00440">
    <property type="entry name" value="TetR_N"/>
    <property type="match status" value="1"/>
</dbReference>
<evidence type="ECO:0000259" key="5">
    <source>
        <dbReference type="PROSITE" id="PS50977"/>
    </source>
</evidence>
<feature type="domain" description="HTH tetR-type" evidence="5">
    <location>
        <begin position="6"/>
        <end position="66"/>
    </location>
</feature>
<evidence type="ECO:0000313" key="6">
    <source>
        <dbReference type="EMBL" id="GAA1836141.1"/>
    </source>
</evidence>
<dbReference type="InterPro" id="IPR001647">
    <property type="entry name" value="HTH_TetR"/>
</dbReference>
<reference evidence="6 7" key="1">
    <citation type="journal article" date="2019" name="Int. J. Syst. Evol. Microbiol.">
        <title>The Global Catalogue of Microorganisms (GCM) 10K type strain sequencing project: providing services to taxonomists for standard genome sequencing and annotation.</title>
        <authorList>
            <consortium name="The Broad Institute Genomics Platform"/>
            <consortium name="The Broad Institute Genome Sequencing Center for Infectious Disease"/>
            <person name="Wu L."/>
            <person name="Ma J."/>
        </authorList>
    </citation>
    <scope>NUCLEOTIDE SEQUENCE [LARGE SCALE GENOMIC DNA]</scope>
    <source>
        <strain evidence="6 7">JCM 16009</strain>
    </source>
</reference>
<evidence type="ECO:0000313" key="7">
    <source>
        <dbReference type="Proteomes" id="UP001500449"/>
    </source>
</evidence>
<proteinExistence type="predicted"/>
<keyword evidence="3" id="KW-0804">Transcription</keyword>
<keyword evidence="7" id="KW-1185">Reference proteome</keyword>
<dbReference type="PANTHER" id="PTHR47506:SF1">
    <property type="entry name" value="HTH-TYPE TRANSCRIPTIONAL REGULATOR YJDC"/>
    <property type="match status" value="1"/>
</dbReference>
<name>A0ABN2MRJ7_9PSEU</name>
<protein>
    <submittedName>
        <fullName evidence="6">TetR/AcrR family transcriptional regulator</fullName>
    </submittedName>
</protein>
<comment type="caution">
    <text evidence="6">The sequence shown here is derived from an EMBL/GenBank/DDBJ whole genome shotgun (WGS) entry which is preliminary data.</text>
</comment>
<gene>
    <name evidence="6" type="ORF">GCM10009836_13200</name>
</gene>
<sequence length="187" mass="19944">MARPPSIDEDTLIDLIVSVFREKGFDGTAIGDLAAVSGLQRASLYHRYPDGKEQMAEVALTKVGQRFTRILAPLREDPEVARGIAETARRIGEFYEAGALSCVLDSMTLTGAPAAVREHARALATAWIEAMAAAARRAGHRPDAALRAAKDAFVRMEGALVLSRVTGDTGAFAEAVALLPDLLMPEA</sequence>
<dbReference type="SUPFAM" id="SSF48498">
    <property type="entry name" value="Tetracyclin repressor-like, C-terminal domain"/>
    <property type="match status" value="1"/>
</dbReference>
<dbReference type="RefSeq" id="WP_344413509.1">
    <property type="nucleotide sequence ID" value="NZ_BAAAQK010000004.1"/>
</dbReference>
<accession>A0ABN2MRJ7</accession>
<evidence type="ECO:0000256" key="2">
    <source>
        <dbReference type="ARBA" id="ARBA00023125"/>
    </source>
</evidence>
<evidence type="ECO:0000256" key="4">
    <source>
        <dbReference type="PROSITE-ProRule" id="PRU00335"/>
    </source>
</evidence>
<dbReference type="Gene3D" id="1.10.357.10">
    <property type="entry name" value="Tetracycline Repressor, domain 2"/>
    <property type="match status" value="1"/>
</dbReference>
<evidence type="ECO:0000256" key="1">
    <source>
        <dbReference type="ARBA" id="ARBA00023015"/>
    </source>
</evidence>
<dbReference type="EMBL" id="BAAAQK010000004">
    <property type="protein sequence ID" value="GAA1836141.1"/>
    <property type="molecule type" value="Genomic_DNA"/>
</dbReference>
<dbReference type="PANTHER" id="PTHR47506">
    <property type="entry name" value="TRANSCRIPTIONAL REGULATORY PROTEIN"/>
    <property type="match status" value="1"/>
</dbReference>
<organism evidence="6 7">
    <name type="scientific">Pseudonocardia ailaonensis</name>
    <dbReference type="NCBI Taxonomy" id="367279"/>
    <lineage>
        <taxon>Bacteria</taxon>
        <taxon>Bacillati</taxon>
        <taxon>Actinomycetota</taxon>
        <taxon>Actinomycetes</taxon>
        <taxon>Pseudonocardiales</taxon>
        <taxon>Pseudonocardiaceae</taxon>
        <taxon>Pseudonocardia</taxon>
    </lineage>
</organism>
<feature type="DNA-binding region" description="H-T-H motif" evidence="4">
    <location>
        <begin position="29"/>
        <end position="48"/>
    </location>
</feature>
<keyword evidence="1" id="KW-0805">Transcription regulation</keyword>